<sequence>MHFNIKGILIRNGLSLNVNLQPQIYISLYDALKKAILTRSLEPGSKLPPSRILAKDLAISRSTVLKAIDLLLVERYIDSVKGSGYYVLSPKDKKLRLNFTLADKKGNYPQLSDKGKAFSQHMDWSGESADKGVAFRPGLPPLDIFPVQLWKRLISDYWRCVTPSELSYSNTIGLQCLRENLAKYLRVYRDIDCDPDQIIVTSGSLHSLYLVSNVLLETHDEVVVENPTYPMAHALFKSLGANICATDVDDQGLCIKNISCQSPKFVYTTPSSQYPTGIKMSMERRKDLLKWASEKETFIVEDDYNHEFSNWERPIGSLFGMDQQERVIYLGTFNKLIHPSMRLGYMIVPHYLFDAVVALYQQSSRFVSIQNQKAMSTFIEKDHLNKHLRNVIDVSNERKEVFVNHFKKVLGRYFYLDTSNPGLHLIAHITKEGLSDVQLEKILLDHNILVHALSKYYVHRNGENGLVMGFCCVNPKQIRESINKMERIISNYLG</sequence>
<dbReference type="Pfam" id="PF00392">
    <property type="entry name" value="GntR"/>
    <property type="match status" value="1"/>
</dbReference>
<evidence type="ECO:0000256" key="4">
    <source>
        <dbReference type="ARBA" id="ARBA00023125"/>
    </source>
</evidence>
<accession>A0A5N5IWG3</accession>
<dbReference type="CDD" id="cd07377">
    <property type="entry name" value="WHTH_GntR"/>
    <property type="match status" value="1"/>
</dbReference>
<dbReference type="Proteomes" id="UP000319204">
    <property type="component" value="Unassembled WGS sequence"/>
</dbReference>
<dbReference type="AlphaFoldDB" id="A0A5N5IWG3"/>
<dbReference type="PANTHER" id="PTHR46577">
    <property type="entry name" value="HTH-TYPE TRANSCRIPTIONAL REGULATORY PROTEIN GABR"/>
    <property type="match status" value="1"/>
</dbReference>
<dbReference type="PROSITE" id="PS50949">
    <property type="entry name" value="HTH_GNTR"/>
    <property type="match status" value="1"/>
</dbReference>
<protein>
    <submittedName>
        <fullName evidence="7">PLP-dependent aminotransferase family protein</fullName>
    </submittedName>
</protein>
<dbReference type="SMART" id="SM00345">
    <property type="entry name" value="HTH_GNTR"/>
    <property type="match status" value="1"/>
</dbReference>
<dbReference type="OrthoDB" id="594134at2"/>
<keyword evidence="3" id="KW-0805">Transcription regulation</keyword>
<dbReference type="InterPro" id="IPR036390">
    <property type="entry name" value="WH_DNA-bd_sf"/>
</dbReference>
<dbReference type="InterPro" id="IPR015421">
    <property type="entry name" value="PyrdxlP-dep_Trfase_major"/>
</dbReference>
<dbReference type="CDD" id="cd00609">
    <property type="entry name" value="AAT_like"/>
    <property type="match status" value="1"/>
</dbReference>
<dbReference type="GO" id="GO:0030170">
    <property type="term" value="F:pyridoxal phosphate binding"/>
    <property type="evidence" value="ECO:0007669"/>
    <property type="project" value="InterPro"/>
</dbReference>
<evidence type="ECO:0000313" key="7">
    <source>
        <dbReference type="EMBL" id="KAB5488277.1"/>
    </source>
</evidence>
<dbReference type="SUPFAM" id="SSF53383">
    <property type="entry name" value="PLP-dependent transferases"/>
    <property type="match status" value="1"/>
</dbReference>
<evidence type="ECO:0000256" key="1">
    <source>
        <dbReference type="ARBA" id="ARBA00005384"/>
    </source>
</evidence>
<keyword evidence="2" id="KW-0663">Pyridoxal phosphate</keyword>
<keyword evidence="4" id="KW-0238">DNA-binding</keyword>
<proteinExistence type="inferred from homology"/>
<dbReference type="Pfam" id="PF00155">
    <property type="entry name" value="Aminotran_1_2"/>
    <property type="match status" value="1"/>
</dbReference>
<dbReference type="Gene3D" id="3.40.640.10">
    <property type="entry name" value="Type I PLP-dependent aspartate aminotransferase-like (Major domain)"/>
    <property type="match status" value="1"/>
</dbReference>
<dbReference type="EMBL" id="VNIK02000006">
    <property type="protein sequence ID" value="KAB5488277.1"/>
    <property type="molecule type" value="Genomic_DNA"/>
</dbReference>
<name>A0A5N5IWG3_9FLAO</name>
<feature type="domain" description="HTH gntR-type" evidence="6">
    <location>
        <begin position="22"/>
        <end position="90"/>
    </location>
</feature>
<dbReference type="GO" id="GO:0003700">
    <property type="term" value="F:DNA-binding transcription factor activity"/>
    <property type="evidence" value="ECO:0007669"/>
    <property type="project" value="InterPro"/>
</dbReference>
<gene>
    <name evidence="7" type="ORF">FOT42_010690</name>
</gene>
<dbReference type="InterPro" id="IPR051446">
    <property type="entry name" value="HTH_trans_reg/aminotransferase"/>
</dbReference>
<dbReference type="InterPro" id="IPR000524">
    <property type="entry name" value="Tscrpt_reg_HTH_GntR"/>
</dbReference>
<dbReference type="PANTHER" id="PTHR46577:SF1">
    <property type="entry name" value="HTH-TYPE TRANSCRIPTIONAL REGULATORY PROTEIN GABR"/>
    <property type="match status" value="1"/>
</dbReference>
<keyword evidence="8" id="KW-1185">Reference proteome</keyword>
<reference evidence="7" key="1">
    <citation type="submission" date="2019-10" db="EMBL/GenBank/DDBJ databases">
        <title>Muricauda hadale sp. nov., a piezophilic bacterium isolated from hadopelagic water of the Mariana Trench.</title>
        <authorList>
            <person name="Wei Y."/>
        </authorList>
    </citation>
    <scope>NUCLEOTIDE SEQUENCE [LARGE SCALE GENOMIC DNA]</scope>
    <source>
        <strain evidence="7">MT-229</strain>
    </source>
</reference>
<dbReference type="SUPFAM" id="SSF46785">
    <property type="entry name" value="Winged helix' DNA-binding domain"/>
    <property type="match status" value="1"/>
</dbReference>
<dbReference type="InterPro" id="IPR036388">
    <property type="entry name" value="WH-like_DNA-bd_sf"/>
</dbReference>
<comment type="similarity">
    <text evidence="1">In the C-terminal section; belongs to the class-I pyridoxal-phosphate-dependent aminotransferase family.</text>
</comment>
<dbReference type="GO" id="GO:0003677">
    <property type="term" value="F:DNA binding"/>
    <property type="evidence" value="ECO:0007669"/>
    <property type="project" value="UniProtKB-KW"/>
</dbReference>
<keyword evidence="5" id="KW-0804">Transcription</keyword>
<dbReference type="InterPro" id="IPR004839">
    <property type="entry name" value="Aminotransferase_I/II_large"/>
</dbReference>
<dbReference type="InterPro" id="IPR015424">
    <property type="entry name" value="PyrdxlP-dep_Trfase"/>
</dbReference>
<comment type="caution">
    <text evidence="7">The sequence shown here is derived from an EMBL/GenBank/DDBJ whole genome shotgun (WGS) entry which is preliminary data.</text>
</comment>
<evidence type="ECO:0000256" key="2">
    <source>
        <dbReference type="ARBA" id="ARBA00022898"/>
    </source>
</evidence>
<dbReference type="GO" id="GO:0008483">
    <property type="term" value="F:transaminase activity"/>
    <property type="evidence" value="ECO:0007669"/>
    <property type="project" value="UniProtKB-KW"/>
</dbReference>
<keyword evidence="7" id="KW-0808">Transferase</keyword>
<keyword evidence="7" id="KW-0032">Aminotransferase</keyword>
<evidence type="ECO:0000259" key="6">
    <source>
        <dbReference type="PROSITE" id="PS50949"/>
    </source>
</evidence>
<evidence type="ECO:0000313" key="8">
    <source>
        <dbReference type="Proteomes" id="UP000319204"/>
    </source>
</evidence>
<evidence type="ECO:0000256" key="5">
    <source>
        <dbReference type="ARBA" id="ARBA00023163"/>
    </source>
</evidence>
<evidence type="ECO:0000256" key="3">
    <source>
        <dbReference type="ARBA" id="ARBA00023015"/>
    </source>
</evidence>
<dbReference type="Gene3D" id="1.10.10.10">
    <property type="entry name" value="Winged helix-like DNA-binding domain superfamily/Winged helix DNA-binding domain"/>
    <property type="match status" value="1"/>
</dbReference>
<organism evidence="7 8">
    <name type="scientific">Flagellimonas hadalis</name>
    <dbReference type="NCBI Taxonomy" id="2597517"/>
    <lineage>
        <taxon>Bacteria</taxon>
        <taxon>Pseudomonadati</taxon>
        <taxon>Bacteroidota</taxon>
        <taxon>Flavobacteriia</taxon>
        <taxon>Flavobacteriales</taxon>
        <taxon>Flavobacteriaceae</taxon>
        <taxon>Flagellimonas</taxon>
    </lineage>
</organism>